<dbReference type="InterPro" id="IPR046347">
    <property type="entry name" value="bZIP_sf"/>
</dbReference>
<evidence type="ECO:0000256" key="4">
    <source>
        <dbReference type="SAM" id="MobiDB-lite"/>
    </source>
</evidence>
<dbReference type="PANTHER" id="PTHR40621:SF6">
    <property type="entry name" value="AP-1-LIKE TRANSCRIPTION FACTOR YAP1-RELATED"/>
    <property type="match status" value="1"/>
</dbReference>
<evidence type="ECO:0000313" key="6">
    <source>
        <dbReference type="Proteomes" id="UP000193642"/>
    </source>
</evidence>
<evidence type="ECO:0000313" key="5">
    <source>
        <dbReference type="EMBL" id="ORY41659.1"/>
    </source>
</evidence>
<accession>A0A1Y2C3Q2</accession>
<proteinExistence type="predicted"/>
<comment type="subcellular location">
    <subcellularLocation>
        <location evidence="1">Nucleus</location>
    </subcellularLocation>
</comment>
<dbReference type="EMBL" id="MCGO01000031">
    <property type="protein sequence ID" value="ORY41659.1"/>
    <property type="molecule type" value="Genomic_DNA"/>
</dbReference>
<comment type="caution">
    <text evidence="5">The sequence shown here is derived from an EMBL/GenBank/DDBJ whole genome shotgun (WGS) entry which is preliminary data.</text>
</comment>
<dbReference type="CDD" id="cd14686">
    <property type="entry name" value="bZIP"/>
    <property type="match status" value="1"/>
</dbReference>
<dbReference type="GO" id="GO:0000976">
    <property type="term" value="F:transcription cis-regulatory region binding"/>
    <property type="evidence" value="ECO:0007669"/>
    <property type="project" value="InterPro"/>
</dbReference>
<reference evidence="5 6" key="1">
    <citation type="submission" date="2016-07" db="EMBL/GenBank/DDBJ databases">
        <title>Pervasive Adenine N6-methylation of Active Genes in Fungi.</title>
        <authorList>
            <consortium name="DOE Joint Genome Institute"/>
            <person name="Mondo S.J."/>
            <person name="Dannebaum R.O."/>
            <person name="Kuo R.C."/>
            <person name="Labutti K."/>
            <person name="Haridas S."/>
            <person name="Kuo A."/>
            <person name="Salamov A."/>
            <person name="Ahrendt S.R."/>
            <person name="Lipzen A."/>
            <person name="Sullivan W."/>
            <person name="Andreopoulos W.B."/>
            <person name="Clum A."/>
            <person name="Lindquist E."/>
            <person name="Daum C."/>
            <person name="Ramamoorthy G.K."/>
            <person name="Gryganskyi A."/>
            <person name="Culley D."/>
            <person name="Magnuson J.K."/>
            <person name="James T.Y."/>
            <person name="O'Malley M.A."/>
            <person name="Stajich J.E."/>
            <person name="Spatafora J.W."/>
            <person name="Visel A."/>
            <person name="Grigoriev I.V."/>
        </authorList>
    </citation>
    <scope>NUCLEOTIDE SEQUENCE [LARGE SCALE GENOMIC DNA]</scope>
    <source>
        <strain evidence="5 6">JEL800</strain>
    </source>
</reference>
<protein>
    <recommendedName>
        <fullName evidence="7">BZIP domain-containing protein</fullName>
    </recommendedName>
</protein>
<dbReference type="InterPro" id="IPR050936">
    <property type="entry name" value="AP-1-like"/>
</dbReference>
<keyword evidence="3" id="KW-0175">Coiled coil</keyword>
<evidence type="ECO:0000256" key="3">
    <source>
        <dbReference type="SAM" id="Coils"/>
    </source>
</evidence>
<dbReference type="Proteomes" id="UP000193642">
    <property type="component" value="Unassembled WGS sequence"/>
</dbReference>
<feature type="coiled-coil region" evidence="3">
    <location>
        <begin position="93"/>
        <end position="120"/>
    </location>
</feature>
<name>A0A1Y2C3Q2_9FUNG</name>
<dbReference type="PANTHER" id="PTHR40621">
    <property type="entry name" value="TRANSCRIPTION FACTOR KAPC-RELATED"/>
    <property type="match status" value="1"/>
</dbReference>
<dbReference type="GO" id="GO:0001228">
    <property type="term" value="F:DNA-binding transcription activator activity, RNA polymerase II-specific"/>
    <property type="evidence" value="ECO:0007669"/>
    <property type="project" value="TreeGrafter"/>
</dbReference>
<sequence length="243" mass="27738">MSESNGIDWLSFLSSMNPAASADLGVESDATLNRNVSIVEDPLALPPPKRRGRKPVNNEPANKKIAMQRASAKAFRERREKYVENLESTVKHLQQVQRDSEAIRIRLEQLQRENELLKQVSFAYNSSMAIAFGTAPSELPNQPQASTAYQIPLDQLFSTSLPLVPEDHEFIDPHTAFVKRSLKSVVSLVFSESLVNEYCVLLKEYLMYCTKQAPLSIVIIVIRGCNRSKLRYWLCWKQRRKRD</sequence>
<dbReference type="OrthoDB" id="2593073at2759"/>
<evidence type="ECO:0008006" key="7">
    <source>
        <dbReference type="Google" id="ProtNLM"/>
    </source>
</evidence>
<evidence type="ECO:0000256" key="1">
    <source>
        <dbReference type="ARBA" id="ARBA00004123"/>
    </source>
</evidence>
<dbReference type="AlphaFoldDB" id="A0A1Y2C3Q2"/>
<feature type="region of interest" description="Disordered" evidence="4">
    <location>
        <begin position="42"/>
        <end position="67"/>
    </location>
</feature>
<keyword evidence="6" id="KW-1185">Reference proteome</keyword>
<keyword evidence="2" id="KW-0539">Nucleus</keyword>
<dbReference type="SUPFAM" id="SSF57959">
    <property type="entry name" value="Leucine zipper domain"/>
    <property type="match status" value="1"/>
</dbReference>
<gene>
    <name evidence="5" type="ORF">BCR33DRAFT_852162</name>
</gene>
<dbReference type="GO" id="GO:0090575">
    <property type="term" value="C:RNA polymerase II transcription regulator complex"/>
    <property type="evidence" value="ECO:0007669"/>
    <property type="project" value="TreeGrafter"/>
</dbReference>
<dbReference type="STRING" id="329046.A0A1Y2C3Q2"/>
<dbReference type="Gene3D" id="1.20.5.170">
    <property type="match status" value="1"/>
</dbReference>
<organism evidence="5 6">
    <name type="scientific">Rhizoclosmatium globosum</name>
    <dbReference type="NCBI Taxonomy" id="329046"/>
    <lineage>
        <taxon>Eukaryota</taxon>
        <taxon>Fungi</taxon>
        <taxon>Fungi incertae sedis</taxon>
        <taxon>Chytridiomycota</taxon>
        <taxon>Chytridiomycota incertae sedis</taxon>
        <taxon>Chytridiomycetes</taxon>
        <taxon>Chytridiales</taxon>
        <taxon>Chytriomycetaceae</taxon>
        <taxon>Rhizoclosmatium</taxon>
    </lineage>
</organism>
<evidence type="ECO:0000256" key="2">
    <source>
        <dbReference type="ARBA" id="ARBA00023242"/>
    </source>
</evidence>